<dbReference type="GO" id="GO:0016491">
    <property type="term" value="F:oxidoreductase activity"/>
    <property type="evidence" value="ECO:0007669"/>
    <property type="project" value="InterPro"/>
</dbReference>
<dbReference type="Gene3D" id="3.30.310.50">
    <property type="entry name" value="Alpha-D-phosphohexomutase, C-terminal domain"/>
    <property type="match status" value="1"/>
</dbReference>
<evidence type="ECO:0000256" key="1">
    <source>
        <dbReference type="ARBA" id="ARBA00035644"/>
    </source>
</evidence>
<dbReference type="CDD" id="cd06193">
    <property type="entry name" value="siderophore_interacting"/>
    <property type="match status" value="1"/>
</dbReference>
<feature type="domain" description="FAD-binding FR-type" evidence="2">
    <location>
        <begin position="114"/>
        <end position="250"/>
    </location>
</feature>
<dbReference type="PROSITE" id="PS51384">
    <property type="entry name" value="FAD_FR"/>
    <property type="match status" value="1"/>
</dbReference>
<comment type="caution">
    <text evidence="3">The sequence shown here is derived from an EMBL/GenBank/DDBJ whole genome shotgun (WGS) entry which is preliminary data.</text>
</comment>
<dbReference type="Gene3D" id="2.40.30.10">
    <property type="entry name" value="Translation factors"/>
    <property type="match status" value="1"/>
</dbReference>
<accession>A0A931MZQ8</accession>
<proteinExistence type="inferred from homology"/>
<dbReference type="Pfam" id="PF04954">
    <property type="entry name" value="SIP"/>
    <property type="match status" value="1"/>
</dbReference>
<dbReference type="PANTHER" id="PTHR30157">
    <property type="entry name" value="FERRIC REDUCTASE, NADPH-DEPENDENT"/>
    <property type="match status" value="1"/>
</dbReference>
<evidence type="ECO:0000313" key="3">
    <source>
        <dbReference type="EMBL" id="MBH0238344.1"/>
    </source>
</evidence>
<evidence type="ECO:0000259" key="2">
    <source>
        <dbReference type="PROSITE" id="PS51384"/>
    </source>
</evidence>
<dbReference type="Proteomes" id="UP000631694">
    <property type="component" value="Unassembled WGS sequence"/>
</dbReference>
<dbReference type="InterPro" id="IPR014543">
    <property type="entry name" value="UCP028291"/>
</dbReference>
<dbReference type="InterPro" id="IPR039261">
    <property type="entry name" value="FNR_nucleotide-bd"/>
</dbReference>
<dbReference type="RefSeq" id="WP_197311425.1">
    <property type="nucleotide sequence ID" value="NZ_JADZLT010000050.1"/>
</dbReference>
<reference evidence="3" key="1">
    <citation type="submission" date="2020-12" db="EMBL/GenBank/DDBJ databases">
        <title>Methylobrevis albus sp. nov., isolated from fresh water lack sediment.</title>
        <authorList>
            <person name="Zou Q."/>
        </authorList>
    </citation>
    <scope>NUCLEOTIDE SEQUENCE</scope>
    <source>
        <strain evidence="3">L22</strain>
    </source>
</reference>
<dbReference type="InterPro" id="IPR039374">
    <property type="entry name" value="SIP_fam"/>
</dbReference>
<keyword evidence="4" id="KW-1185">Reference proteome</keyword>
<dbReference type="AlphaFoldDB" id="A0A931MZQ8"/>
<dbReference type="SUPFAM" id="SSF63380">
    <property type="entry name" value="Riboflavin synthase domain-like"/>
    <property type="match status" value="1"/>
</dbReference>
<organism evidence="3 4">
    <name type="scientific">Methylobrevis albus</name>
    <dbReference type="NCBI Taxonomy" id="2793297"/>
    <lineage>
        <taxon>Bacteria</taxon>
        <taxon>Pseudomonadati</taxon>
        <taxon>Pseudomonadota</taxon>
        <taxon>Alphaproteobacteria</taxon>
        <taxon>Hyphomicrobiales</taxon>
        <taxon>Pleomorphomonadaceae</taxon>
        <taxon>Methylobrevis</taxon>
    </lineage>
</organism>
<dbReference type="InterPro" id="IPR007037">
    <property type="entry name" value="SIP_rossman_dom"/>
</dbReference>
<dbReference type="EMBL" id="JADZLT010000050">
    <property type="protein sequence ID" value="MBH0238344.1"/>
    <property type="molecule type" value="Genomic_DNA"/>
</dbReference>
<evidence type="ECO:0000313" key="4">
    <source>
        <dbReference type="Proteomes" id="UP000631694"/>
    </source>
</evidence>
<dbReference type="InterPro" id="IPR013113">
    <property type="entry name" value="SIP_FAD-bd"/>
</dbReference>
<dbReference type="Gene3D" id="3.40.50.80">
    <property type="entry name" value="Nucleotide-binding domain of ferredoxin-NADP reductase (FNR) module"/>
    <property type="match status" value="1"/>
</dbReference>
<dbReference type="Pfam" id="PF09981">
    <property type="entry name" value="DUF2218"/>
    <property type="match status" value="1"/>
</dbReference>
<comment type="similarity">
    <text evidence="1">Belongs to the SIP oxidoreductase family.</text>
</comment>
<dbReference type="InterPro" id="IPR017927">
    <property type="entry name" value="FAD-bd_FR_type"/>
</dbReference>
<dbReference type="PANTHER" id="PTHR30157:SF0">
    <property type="entry name" value="NADPH-DEPENDENT FERRIC-CHELATE REDUCTASE"/>
    <property type="match status" value="1"/>
</dbReference>
<dbReference type="Pfam" id="PF08021">
    <property type="entry name" value="FAD_binding_9"/>
    <property type="match status" value="1"/>
</dbReference>
<name>A0A931MZQ8_9HYPH</name>
<dbReference type="InterPro" id="IPR017938">
    <property type="entry name" value="Riboflavin_synthase-like_b-brl"/>
</dbReference>
<sequence length="368" mass="38899">MTELAAIAVAEIPLAAARDVFERLCAHLDEHVDIRRDGWSAEARTPFVRVGFSSGERMLRFDAHAVDTDYLAAVKDMVASHVAEFAGDLAAPIVWTSPSATAAPEEAERPRGGRCYREMRVTAVRDLSPRMRRLTLAGDDLGPFEDGGLHVRLVLPDDPAVPPPAPRIDAGGRLAWDPGVTPPPVRVYTIRRIDVAAGTVEIDFVLHGDGADAGHGETAHPASPGARFALRAVPGAVLGMYGPGGRTVPAAARYLLAGDETALPMIARVLEALPATASAVVRIEVETAADKLPLQSAATLDIAFLPRRGAAPGVPLAEAVEALPIDAADAGLFVLFAAETTAARRIRTHLRGIGLPPERYIAAGFWDA</sequence>
<gene>
    <name evidence="3" type="ORF">I5731_10955</name>
</gene>
<protein>
    <submittedName>
        <fullName evidence="3">Siderophore-interacting protein</fullName>
    </submittedName>
</protein>